<keyword evidence="1" id="KW-1133">Transmembrane helix</keyword>
<comment type="caution">
    <text evidence="2">The sequence shown here is derived from an EMBL/GenBank/DDBJ whole genome shotgun (WGS) entry which is preliminary data.</text>
</comment>
<keyword evidence="3" id="KW-1185">Reference proteome</keyword>
<accession>A0ABQ5JT26</accession>
<organism evidence="2 3">
    <name type="scientific">Furfurilactobacillus curtus</name>
    <dbReference type="NCBI Taxonomy" id="1746200"/>
    <lineage>
        <taxon>Bacteria</taxon>
        <taxon>Bacillati</taxon>
        <taxon>Bacillota</taxon>
        <taxon>Bacilli</taxon>
        <taxon>Lactobacillales</taxon>
        <taxon>Lactobacillaceae</taxon>
        <taxon>Furfurilactobacillus</taxon>
    </lineage>
</organism>
<evidence type="ECO:0000313" key="2">
    <source>
        <dbReference type="EMBL" id="GKT06217.1"/>
    </source>
</evidence>
<protein>
    <recommendedName>
        <fullName evidence="4">Glycerophosphoryl diester phosphodiesterase membrane domain-containing protein</fullName>
    </recommendedName>
</protein>
<keyword evidence="1" id="KW-0472">Membrane</keyword>
<keyword evidence="1" id="KW-0812">Transmembrane</keyword>
<name>A0ABQ5JT26_9LACO</name>
<dbReference type="Proteomes" id="UP001628078">
    <property type="component" value="Unassembled WGS sequence"/>
</dbReference>
<feature type="transmembrane region" description="Helical" evidence="1">
    <location>
        <begin position="20"/>
        <end position="36"/>
    </location>
</feature>
<feature type="transmembrane region" description="Helical" evidence="1">
    <location>
        <begin position="56"/>
        <end position="79"/>
    </location>
</feature>
<reference evidence="2 3" key="1">
    <citation type="submission" date="2022-03" db="EMBL/GenBank/DDBJ databases">
        <title>Draft genome sequence of Furfurilactobacillus curtus JCM 31185.</title>
        <authorList>
            <person name="Suzuki S."/>
            <person name="Endo A."/>
            <person name="Kajikawa A."/>
        </authorList>
    </citation>
    <scope>NUCLEOTIDE SEQUENCE [LARGE SCALE GENOMIC DNA]</scope>
    <source>
        <strain evidence="2 3">JCM 31185</strain>
    </source>
</reference>
<gene>
    <name evidence="2" type="ORF">JCM31185_15040</name>
</gene>
<feature type="transmembrane region" description="Helical" evidence="1">
    <location>
        <begin position="230"/>
        <end position="253"/>
    </location>
</feature>
<proteinExistence type="predicted"/>
<sequence>MKVKMNQGNLIELPIRSVMLALLWGLTIVITYLTLFNTNNSFARLMSPSLVHLSSISMWVGWLLTLIRISLSIGLLWLMDRLILRPFKWRSVTQRPQWRASLSAIGDLVVGGLLWLPLYLLTYTFLRDALAEDLAGLIYPDKLWQALIISILLDVADMAVLLSFASIFWLAINQGVQRLIVGHPFVQRIVTTLVVVTILVAITLYFIPTQILQLIPIITSLFHFQKYRNFWLLLLIGVGLTVLISVMTMLPLLV</sequence>
<evidence type="ECO:0008006" key="4">
    <source>
        <dbReference type="Google" id="ProtNLM"/>
    </source>
</evidence>
<dbReference type="EMBL" id="BQXO01000004">
    <property type="protein sequence ID" value="GKT06217.1"/>
    <property type="molecule type" value="Genomic_DNA"/>
</dbReference>
<evidence type="ECO:0000256" key="1">
    <source>
        <dbReference type="SAM" id="Phobius"/>
    </source>
</evidence>
<feature type="transmembrane region" description="Helical" evidence="1">
    <location>
        <begin position="193"/>
        <end position="218"/>
    </location>
</feature>
<feature type="transmembrane region" description="Helical" evidence="1">
    <location>
        <begin position="146"/>
        <end position="172"/>
    </location>
</feature>
<evidence type="ECO:0000313" key="3">
    <source>
        <dbReference type="Proteomes" id="UP001628078"/>
    </source>
</evidence>
<feature type="transmembrane region" description="Helical" evidence="1">
    <location>
        <begin position="100"/>
        <end position="126"/>
    </location>
</feature>
<dbReference type="RefSeq" id="WP_407884174.1">
    <property type="nucleotide sequence ID" value="NZ_BQXO01000004.1"/>
</dbReference>